<dbReference type="STRING" id="463014.BAU07_04060"/>
<organism evidence="7 8">
    <name type="scientific">Bordetella flabilis</name>
    <dbReference type="NCBI Taxonomy" id="463014"/>
    <lineage>
        <taxon>Bacteria</taxon>
        <taxon>Pseudomonadati</taxon>
        <taxon>Pseudomonadota</taxon>
        <taxon>Betaproteobacteria</taxon>
        <taxon>Burkholderiales</taxon>
        <taxon>Alcaligenaceae</taxon>
        <taxon>Bordetella</taxon>
    </lineage>
</organism>
<dbReference type="Gene3D" id="3.40.50.2300">
    <property type="match status" value="1"/>
</dbReference>
<dbReference type="GO" id="GO:0000160">
    <property type="term" value="P:phosphorelay signal transduction system"/>
    <property type="evidence" value="ECO:0007669"/>
    <property type="project" value="InterPro"/>
</dbReference>
<keyword evidence="8" id="KW-1185">Reference proteome</keyword>
<feature type="domain" description="Response regulatory" evidence="6">
    <location>
        <begin position="7"/>
        <end position="122"/>
    </location>
</feature>
<dbReference type="InterPro" id="IPR011006">
    <property type="entry name" value="CheY-like_superfamily"/>
</dbReference>
<keyword evidence="3" id="KW-0804">Transcription</keyword>
<dbReference type="GO" id="GO:0006355">
    <property type="term" value="P:regulation of DNA-templated transcription"/>
    <property type="evidence" value="ECO:0007669"/>
    <property type="project" value="InterPro"/>
</dbReference>
<keyword evidence="1" id="KW-0805">Transcription regulation</keyword>
<dbReference type="SMART" id="SM00448">
    <property type="entry name" value="REC"/>
    <property type="match status" value="1"/>
</dbReference>
<evidence type="ECO:0000256" key="3">
    <source>
        <dbReference type="ARBA" id="ARBA00023163"/>
    </source>
</evidence>
<dbReference type="PROSITE" id="PS50110">
    <property type="entry name" value="RESPONSE_REGULATORY"/>
    <property type="match status" value="1"/>
</dbReference>
<proteinExistence type="predicted"/>
<keyword evidence="2 7" id="KW-0238">DNA-binding</keyword>
<accession>A0A193GAU4</accession>
<evidence type="ECO:0000256" key="2">
    <source>
        <dbReference type="ARBA" id="ARBA00023125"/>
    </source>
</evidence>
<dbReference type="OrthoDB" id="9802186at2"/>
<evidence type="ECO:0000256" key="1">
    <source>
        <dbReference type="ARBA" id="ARBA00023015"/>
    </source>
</evidence>
<dbReference type="PROSITE" id="PS50043">
    <property type="entry name" value="HTH_LUXR_2"/>
    <property type="match status" value="1"/>
</dbReference>
<reference evidence="7 8" key="1">
    <citation type="submission" date="2016-06" db="EMBL/GenBank/DDBJ databases">
        <title>Complete genome sequences of Bordetella bronchialis and Bordetella flabilis.</title>
        <authorList>
            <person name="LiPuma J.J."/>
            <person name="Spilker T."/>
        </authorList>
    </citation>
    <scope>NUCLEOTIDE SEQUENCE [LARGE SCALE GENOMIC DNA]</scope>
    <source>
        <strain evidence="7 8">AU10664</strain>
    </source>
</reference>
<evidence type="ECO:0000259" key="6">
    <source>
        <dbReference type="PROSITE" id="PS50110"/>
    </source>
</evidence>
<dbReference type="PANTHER" id="PTHR44688">
    <property type="entry name" value="DNA-BINDING TRANSCRIPTIONAL ACTIVATOR DEVR_DOSR"/>
    <property type="match status" value="1"/>
</dbReference>
<dbReference type="Pfam" id="PF00072">
    <property type="entry name" value="Response_reg"/>
    <property type="match status" value="1"/>
</dbReference>
<dbReference type="CDD" id="cd17537">
    <property type="entry name" value="REC_FixJ"/>
    <property type="match status" value="1"/>
</dbReference>
<dbReference type="AlphaFoldDB" id="A0A193GAU4"/>
<dbReference type="InterPro" id="IPR000792">
    <property type="entry name" value="Tscrpt_reg_LuxR_C"/>
</dbReference>
<dbReference type="RefSeq" id="WP_066654359.1">
    <property type="nucleotide sequence ID" value="NZ_CBCSCL010000010.1"/>
</dbReference>
<feature type="modified residue" description="4-aspartylphosphate" evidence="4">
    <location>
        <position position="57"/>
    </location>
</feature>
<keyword evidence="4" id="KW-0597">Phosphoprotein</keyword>
<dbReference type="SUPFAM" id="SSF52172">
    <property type="entry name" value="CheY-like"/>
    <property type="match status" value="1"/>
</dbReference>
<dbReference type="KEGG" id="bfz:BAU07_04060"/>
<evidence type="ECO:0000259" key="5">
    <source>
        <dbReference type="PROSITE" id="PS50043"/>
    </source>
</evidence>
<evidence type="ECO:0000313" key="8">
    <source>
        <dbReference type="Proteomes" id="UP000091926"/>
    </source>
</evidence>
<dbReference type="CDD" id="cd06170">
    <property type="entry name" value="LuxR_C_like"/>
    <property type="match status" value="1"/>
</dbReference>
<dbReference type="Gene3D" id="1.10.10.10">
    <property type="entry name" value="Winged helix-like DNA-binding domain superfamily/Winged helix DNA-binding domain"/>
    <property type="match status" value="1"/>
</dbReference>
<dbReference type="InterPro" id="IPR001789">
    <property type="entry name" value="Sig_transdc_resp-reg_receiver"/>
</dbReference>
<dbReference type="GO" id="GO:0003677">
    <property type="term" value="F:DNA binding"/>
    <property type="evidence" value="ECO:0007669"/>
    <property type="project" value="UniProtKB-KW"/>
</dbReference>
<evidence type="ECO:0000313" key="7">
    <source>
        <dbReference type="EMBL" id="ANN76399.1"/>
    </source>
</evidence>
<name>A0A193GAU4_9BORD</name>
<dbReference type="EMBL" id="CP016172">
    <property type="protein sequence ID" value="ANN76399.1"/>
    <property type="molecule type" value="Genomic_DNA"/>
</dbReference>
<dbReference type="Pfam" id="PF00196">
    <property type="entry name" value="GerE"/>
    <property type="match status" value="1"/>
</dbReference>
<evidence type="ECO:0000256" key="4">
    <source>
        <dbReference type="PROSITE-ProRule" id="PRU00169"/>
    </source>
</evidence>
<dbReference type="InterPro" id="IPR036388">
    <property type="entry name" value="WH-like_DNA-bd_sf"/>
</dbReference>
<dbReference type="PANTHER" id="PTHR44688:SF16">
    <property type="entry name" value="DNA-BINDING TRANSCRIPTIONAL ACTIVATOR DEVR_DOSR"/>
    <property type="match status" value="1"/>
</dbReference>
<dbReference type="PRINTS" id="PR00038">
    <property type="entry name" value="HTHLUXR"/>
</dbReference>
<feature type="domain" description="HTH luxR-type" evidence="5">
    <location>
        <begin position="138"/>
        <end position="203"/>
    </location>
</feature>
<protein>
    <submittedName>
        <fullName evidence="7">DNA-binding response regulator</fullName>
    </submittedName>
</protein>
<dbReference type="SMART" id="SM00421">
    <property type="entry name" value="HTH_LUXR"/>
    <property type="match status" value="1"/>
</dbReference>
<gene>
    <name evidence="7" type="ORF">BAU07_04060</name>
</gene>
<sequence>MSAPGPVVFVVDDEDAVRRALCRLIGAAGYRVQAFGSAAEFLRDRPSLDGAACLVLDVQMPELGGLELQRELSAANASLPIIFLTGHGDIAMTVRAMKAGAIDFLAKPVDDVDLLQAVETAVRQAARAEAARAELDSIRKRLARLTPREREVLGLLLGGRLNKQAAYELGIAEKTIKVHRARVMEKMEAQSLVELARAADKAGLPYSPSRPGR</sequence>
<dbReference type="Proteomes" id="UP000091926">
    <property type="component" value="Chromosome"/>
</dbReference>